<protein>
    <submittedName>
        <fullName evidence="1">Uncharacterized protein</fullName>
    </submittedName>
</protein>
<keyword evidence="2" id="KW-1185">Reference proteome</keyword>
<organism evidence="1 2">
    <name type="scientific">Eretmocerus hayati</name>
    <dbReference type="NCBI Taxonomy" id="131215"/>
    <lineage>
        <taxon>Eukaryota</taxon>
        <taxon>Metazoa</taxon>
        <taxon>Ecdysozoa</taxon>
        <taxon>Arthropoda</taxon>
        <taxon>Hexapoda</taxon>
        <taxon>Insecta</taxon>
        <taxon>Pterygota</taxon>
        <taxon>Neoptera</taxon>
        <taxon>Endopterygota</taxon>
        <taxon>Hymenoptera</taxon>
        <taxon>Apocrita</taxon>
        <taxon>Proctotrupomorpha</taxon>
        <taxon>Chalcidoidea</taxon>
        <taxon>Aphelinidae</taxon>
        <taxon>Aphelininae</taxon>
        <taxon>Eretmocerus</taxon>
    </lineage>
</organism>
<accession>A0ACC2PYQ3</accession>
<dbReference type="Proteomes" id="UP001239111">
    <property type="component" value="Chromosome 1"/>
</dbReference>
<evidence type="ECO:0000313" key="1">
    <source>
        <dbReference type="EMBL" id="KAJ8688597.1"/>
    </source>
</evidence>
<dbReference type="EMBL" id="CM056741">
    <property type="protein sequence ID" value="KAJ8688597.1"/>
    <property type="molecule type" value="Genomic_DNA"/>
</dbReference>
<evidence type="ECO:0000313" key="2">
    <source>
        <dbReference type="Proteomes" id="UP001239111"/>
    </source>
</evidence>
<name>A0ACC2PYQ3_9HYME</name>
<comment type="caution">
    <text evidence="1">The sequence shown here is derived from an EMBL/GenBank/DDBJ whole genome shotgun (WGS) entry which is preliminary data.</text>
</comment>
<reference evidence="1" key="1">
    <citation type="submission" date="2023-04" db="EMBL/GenBank/DDBJ databases">
        <title>A chromosome-level genome assembly of the parasitoid wasp Eretmocerus hayati.</title>
        <authorList>
            <person name="Zhong Y."/>
            <person name="Liu S."/>
            <person name="Liu Y."/>
        </authorList>
    </citation>
    <scope>NUCLEOTIDE SEQUENCE</scope>
    <source>
        <strain evidence="1">ZJU_SS_LIU_2023</strain>
    </source>
</reference>
<gene>
    <name evidence="1" type="ORF">QAD02_024392</name>
</gene>
<proteinExistence type="predicted"/>
<sequence>MEPESQNSKSCMETGSNPQFMLNNMRTVQAGTEAHDSPFLVVVNIAVTRRYSLAQCIITVIHNSTLSRFNEHVARERRTDPAEIGDPCEESPTRANFRGASSSLPSLREAGLSWLYVVVGAIYRKGSDASAVPIYGEATAV</sequence>